<evidence type="ECO:0000313" key="3">
    <source>
        <dbReference type="Proteomes" id="UP000054560"/>
    </source>
</evidence>
<evidence type="ECO:0000256" key="1">
    <source>
        <dbReference type="SAM" id="MobiDB-lite"/>
    </source>
</evidence>
<dbReference type="PANTHER" id="PTHR21704:SF18">
    <property type="entry name" value="NIPPED-B-LIKE PROTEIN"/>
    <property type="match status" value="1"/>
</dbReference>
<dbReference type="eggNOG" id="KOG1020">
    <property type="taxonomic scope" value="Eukaryota"/>
</dbReference>
<feature type="region of interest" description="Disordered" evidence="1">
    <location>
        <begin position="369"/>
        <end position="470"/>
    </location>
</feature>
<dbReference type="GO" id="GO:0061775">
    <property type="term" value="F:cohesin loader activity"/>
    <property type="evidence" value="ECO:0007669"/>
    <property type="project" value="InterPro"/>
</dbReference>
<reference evidence="2 3" key="1">
    <citation type="submission" date="2011-02" db="EMBL/GenBank/DDBJ databases">
        <title>The Genome Sequence of Sphaeroforma arctica JP610.</title>
        <authorList>
            <consortium name="The Broad Institute Genome Sequencing Platform"/>
            <person name="Russ C."/>
            <person name="Cuomo C."/>
            <person name="Young S.K."/>
            <person name="Zeng Q."/>
            <person name="Gargeya S."/>
            <person name="Alvarado L."/>
            <person name="Berlin A."/>
            <person name="Chapman S.B."/>
            <person name="Chen Z."/>
            <person name="Freedman E."/>
            <person name="Gellesch M."/>
            <person name="Goldberg J."/>
            <person name="Griggs A."/>
            <person name="Gujja S."/>
            <person name="Heilman E."/>
            <person name="Heiman D."/>
            <person name="Howarth C."/>
            <person name="Mehta T."/>
            <person name="Neiman D."/>
            <person name="Pearson M."/>
            <person name="Roberts A."/>
            <person name="Saif S."/>
            <person name="Shea T."/>
            <person name="Shenoy N."/>
            <person name="Sisk P."/>
            <person name="Stolte C."/>
            <person name="Sykes S."/>
            <person name="White J."/>
            <person name="Yandava C."/>
            <person name="Burger G."/>
            <person name="Gray M.W."/>
            <person name="Holland P.W.H."/>
            <person name="King N."/>
            <person name="Lang F.B.F."/>
            <person name="Roger A.J."/>
            <person name="Ruiz-Trillo I."/>
            <person name="Haas B."/>
            <person name="Nusbaum C."/>
            <person name="Birren B."/>
        </authorList>
    </citation>
    <scope>NUCLEOTIDE SEQUENCE [LARGE SCALE GENOMIC DNA]</scope>
    <source>
        <strain evidence="2 3">JP610</strain>
    </source>
</reference>
<dbReference type="OrthoDB" id="418242at2759"/>
<gene>
    <name evidence="2" type="ORF">SARC_01192</name>
</gene>
<feature type="compositionally biased region" description="Low complexity" evidence="1">
    <location>
        <begin position="179"/>
        <end position="189"/>
    </location>
</feature>
<sequence>MDETMEEAHPYVVFPGMIPPAYLASQLPFPAPLPLDGPGVGAPSTSIHSILRNDAHVTPHSLAVVGDMLASVHARTNGLRMPNAVPFSGVNAKSASTPRVISAVMQKRPGVLNAIARERNTEVRGMQRNSTHTNQMSTDQSSHLSHENVHVQQSQRQNYQQQRQHPQMKQEGGSHRDMQQVQPQKQQQQHGSSAGPHSRYNNGGKTTAGESGYRPSSAGYRGSHTSTHNQTHAHAHHQTQNYSNSTTNTHASAPVHSENNMSLKHDPNNPRVIHTVKQERPPQPHDRHSHGVHAPAVRSEVLEHTNTHAKHHKYPRDSGSACMLGAIREQQGVSPGYGPSPVPITIPPELEQVTAEFRPANAYVENHAPHKQVHSAHGAREGVQPVDKEEEGRQVLQKGLKRDQAHMKGTHQTPQKPSKSAKLSRRTSSSKKRDANFDGTRSGESTPRKPPQEKTHVRDNTTPGSKNFGSIKKRVEAIISSDSMRYAETGDMTDFRSLPRKSLTELRLQLTLQSAVLHRIAMDDLSQLVYLMDRHITAKREVKLNSDSPDHNFEEVLVGLEAAHIILTLVTAPSIPIEIYIEDYLTNALHFVKHHITKTLFRPHHNTDASEPKQSKKKSNANSAPKISAHAQRQISTLYTRLCVVMERFCNLLSLQNCTDEFLLEITTLALNSFTYAPDDLCVRTIDLAELQGISLHLVCTVTRRYHRHRENVMYDILMFLNKLTTAKKNLRTFRASGTQALSLPTLIHEWKETRCTSAGVANYTRIIYKTRQTPLHKADM</sequence>
<proteinExistence type="predicted"/>
<dbReference type="GO" id="GO:1990414">
    <property type="term" value="P:replication-born double-strand break repair via sister chromatid exchange"/>
    <property type="evidence" value="ECO:0007669"/>
    <property type="project" value="TreeGrafter"/>
</dbReference>
<name>A0A0L0GCD0_9EUKA</name>
<dbReference type="Proteomes" id="UP000054560">
    <property type="component" value="Unassembled WGS sequence"/>
</dbReference>
<dbReference type="GO" id="GO:0003682">
    <property type="term" value="F:chromatin binding"/>
    <property type="evidence" value="ECO:0007669"/>
    <property type="project" value="TreeGrafter"/>
</dbReference>
<dbReference type="EMBL" id="KQ241642">
    <property type="protein sequence ID" value="KNC86655.1"/>
    <property type="molecule type" value="Genomic_DNA"/>
</dbReference>
<dbReference type="GO" id="GO:0071169">
    <property type="term" value="P:establishment of protein localization to chromatin"/>
    <property type="evidence" value="ECO:0007669"/>
    <property type="project" value="TreeGrafter"/>
</dbReference>
<dbReference type="GeneID" id="25901696"/>
<dbReference type="GO" id="GO:0140588">
    <property type="term" value="P:chromatin looping"/>
    <property type="evidence" value="ECO:0007669"/>
    <property type="project" value="InterPro"/>
</dbReference>
<feature type="compositionally biased region" description="Polar residues" evidence="1">
    <location>
        <begin position="127"/>
        <end position="143"/>
    </location>
</feature>
<dbReference type="InterPro" id="IPR033031">
    <property type="entry name" value="Scc2/Nipped-B"/>
</dbReference>
<dbReference type="AlphaFoldDB" id="A0A0L0GCD0"/>
<feature type="compositionally biased region" description="Low complexity" evidence="1">
    <location>
        <begin position="152"/>
        <end position="167"/>
    </location>
</feature>
<feature type="compositionally biased region" description="Basic and acidic residues" evidence="1">
    <location>
        <begin position="446"/>
        <end position="459"/>
    </location>
</feature>
<feature type="region of interest" description="Disordered" evidence="1">
    <location>
        <begin position="117"/>
        <end position="269"/>
    </location>
</feature>
<feature type="compositionally biased region" description="Polar residues" evidence="1">
    <location>
        <begin position="199"/>
        <end position="209"/>
    </location>
</feature>
<accession>A0A0L0GCD0</accession>
<evidence type="ECO:0000313" key="2">
    <source>
        <dbReference type="EMBL" id="KNC86655.1"/>
    </source>
</evidence>
<organism evidence="2 3">
    <name type="scientific">Sphaeroforma arctica JP610</name>
    <dbReference type="NCBI Taxonomy" id="667725"/>
    <lineage>
        <taxon>Eukaryota</taxon>
        <taxon>Ichthyosporea</taxon>
        <taxon>Ichthyophonida</taxon>
        <taxon>Sphaeroforma</taxon>
    </lineage>
</organism>
<dbReference type="PANTHER" id="PTHR21704">
    <property type="entry name" value="NIPPED-B-LIKE PROTEIN DELANGIN SCC2-RELATED"/>
    <property type="match status" value="1"/>
</dbReference>
<dbReference type="STRING" id="667725.A0A0L0GCD0"/>
<dbReference type="RefSeq" id="XP_014160557.1">
    <property type="nucleotide sequence ID" value="XM_014305082.1"/>
</dbReference>
<feature type="compositionally biased region" description="Low complexity" evidence="1">
    <location>
        <begin position="238"/>
        <end position="249"/>
    </location>
</feature>
<feature type="compositionally biased region" description="Basic and acidic residues" evidence="1">
    <location>
        <begin position="605"/>
        <end position="614"/>
    </location>
</feature>
<feature type="region of interest" description="Disordered" evidence="1">
    <location>
        <begin position="603"/>
        <end position="628"/>
    </location>
</feature>
<dbReference type="GO" id="GO:0010468">
    <property type="term" value="P:regulation of gene expression"/>
    <property type="evidence" value="ECO:0007669"/>
    <property type="project" value="InterPro"/>
</dbReference>
<keyword evidence="3" id="KW-1185">Reference proteome</keyword>
<dbReference type="GO" id="GO:0090694">
    <property type="term" value="C:Scc2-Scc4 cohesin loading complex"/>
    <property type="evidence" value="ECO:0007669"/>
    <property type="project" value="TreeGrafter"/>
</dbReference>
<protein>
    <submittedName>
        <fullName evidence="2">Uncharacterized protein</fullName>
    </submittedName>
</protein>
<dbReference type="GO" id="GO:0034087">
    <property type="term" value="P:establishment of mitotic sister chromatid cohesion"/>
    <property type="evidence" value="ECO:0007669"/>
    <property type="project" value="TreeGrafter"/>
</dbReference>